<dbReference type="PANTHER" id="PTHR42109:SF2">
    <property type="entry name" value="INTEGRAL MEMBRANE PROTEIN"/>
    <property type="match status" value="1"/>
</dbReference>
<keyword evidence="1" id="KW-0472">Membrane</keyword>
<keyword evidence="4" id="KW-1185">Reference proteome</keyword>
<feature type="transmembrane region" description="Helical" evidence="1">
    <location>
        <begin position="105"/>
        <end position="126"/>
    </location>
</feature>
<dbReference type="InParanoid" id="A0A1Y2MCG3"/>
<evidence type="ECO:0000256" key="1">
    <source>
        <dbReference type="SAM" id="Phobius"/>
    </source>
</evidence>
<name>A0A1Y2MCG3_EPING</name>
<dbReference type="AlphaFoldDB" id="A0A1Y2MCG3"/>
<dbReference type="Pfam" id="PF24800">
    <property type="entry name" value="DUF7702"/>
    <property type="match status" value="1"/>
</dbReference>
<feature type="transmembrane region" description="Helical" evidence="1">
    <location>
        <begin position="37"/>
        <end position="58"/>
    </location>
</feature>
<keyword evidence="1" id="KW-1133">Transmembrane helix</keyword>
<feature type="transmembrane region" description="Helical" evidence="1">
    <location>
        <begin position="223"/>
        <end position="244"/>
    </location>
</feature>
<dbReference type="EMBL" id="KZ107839">
    <property type="protein sequence ID" value="OSS53177.1"/>
    <property type="molecule type" value="Genomic_DNA"/>
</dbReference>
<dbReference type="Proteomes" id="UP000193240">
    <property type="component" value="Unassembled WGS sequence"/>
</dbReference>
<feature type="domain" description="DUF7702" evidence="2">
    <location>
        <begin position="4"/>
        <end position="242"/>
    </location>
</feature>
<feature type="transmembrane region" description="Helical" evidence="1">
    <location>
        <begin position="146"/>
        <end position="169"/>
    </location>
</feature>
<dbReference type="InterPro" id="IPR056119">
    <property type="entry name" value="DUF7702"/>
</dbReference>
<evidence type="ECO:0000259" key="2">
    <source>
        <dbReference type="Pfam" id="PF24800"/>
    </source>
</evidence>
<accession>A0A1Y2MCG3</accession>
<feature type="transmembrane region" description="Helical" evidence="1">
    <location>
        <begin position="6"/>
        <end position="25"/>
    </location>
</feature>
<gene>
    <name evidence="3" type="ORF">B5807_02538</name>
</gene>
<sequence>MKPHTAIGIATVIFYSPITFYAQYIGIRCWKYGSRMACYMIMAFTIIRLAGGALLISVEKDLSANNAQMIKATYVLINLGIVPLLAAYDGLLARITKENFPKGTFLRYLHHLCALLILLSTGLLIGAGSMTGKIDQASLQSILYKIGYFIFVAVFLLAVLLSLRIALFYRDHVRLSSLTIVKWLLLASPFLALRAAYGILGIFEAIGAQMFTSMWSPLFGSATAFALMGLLPEYIIVCIYIHVLRLRVKSCKKMKLLLREGRDSHSHEMGRR</sequence>
<evidence type="ECO:0000313" key="4">
    <source>
        <dbReference type="Proteomes" id="UP000193240"/>
    </source>
</evidence>
<protein>
    <recommendedName>
        <fullName evidence="2">DUF7702 domain-containing protein</fullName>
    </recommendedName>
</protein>
<keyword evidence="1" id="KW-0812">Transmembrane</keyword>
<organism evidence="3 4">
    <name type="scientific">Epicoccum nigrum</name>
    <name type="common">Soil fungus</name>
    <name type="synonym">Epicoccum purpurascens</name>
    <dbReference type="NCBI Taxonomy" id="105696"/>
    <lineage>
        <taxon>Eukaryota</taxon>
        <taxon>Fungi</taxon>
        <taxon>Dikarya</taxon>
        <taxon>Ascomycota</taxon>
        <taxon>Pezizomycotina</taxon>
        <taxon>Dothideomycetes</taxon>
        <taxon>Pleosporomycetidae</taxon>
        <taxon>Pleosporales</taxon>
        <taxon>Pleosporineae</taxon>
        <taxon>Didymellaceae</taxon>
        <taxon>Epicoccum</taxon>
    </lineage>
</organism>
<proteinExistence type="predicted"/>
<dbReference type="OMA" id="RIAWLFL"/>
<dbReference type="PANTHER" id="PTHR42109">
    <property type="entry name" value="UNPLACED GENOMIC SCAFFOLD UM_SCAF_CONTIG_1.265, WHOLE GENOME SHOTGUN SEQUENCE"/>
    <property type="match status" value="1"/>
</dbReference>
<feature type="transmembrane region" description="Helical" evidence="1">
    <location>
        <begin position="181"/>
        <end position="203"/>
    </location>
</feature>
<reference evidence="3 4" key="1">
    <citation type="journal article" date="2017" name="Genome Announc.">
        <title>Genome sequence of the saprophytic ascomycete Epicoccum nigrum ICMP 19927 strain isolated from New Zealand.</title>
        <authorList>
            <person name="Fokin M."/>
            <person name="Fleetwood D."/>
            <person name="Weir B.S."/>
            <person name="Villas-Boas S.G."/>
        </authorList>
    </citation>
    <scope>NUCLEOTIDE SEQUENCE [LARGE SCALE GENOMIC DNA]</scope>
    <source>
        <strain evidence="3 4">ICMP 19927</strain>
    </source>
</reference>
<evidence type="ECO:0000313" key="3">
    <source>
        <dbReference type="EMBL" id="OSS53177.1"/>
    </source>
</evidence>
<feature type="transmembrane region" description="Helical" evidence="1">
    <location>
        <begin position="70"/>
        <end position="93"/>
    </location>
</feature>